<evidence type="ECO:0000313" key="2">
    <source>
        <dbReference type="Proteomes" id="UP000886998"/>
    </source>
</evidence>
<gene>
    <name evidence="1" type="ORF">TNIN_115021</name>
</gene>
<sequence>MYHSILLIPCPDPLEAFRIWPPSPLTLTDITDDSRVIKRQSSAEDKAVQPLKRLRFKNAFLPFRLRISDLLLLNTTPPEYEEGIALGKGWGKIVLSTKIFFRSKEGVAYPPVYREGVNARKNRKKGFKCSIHQTIFLSAENAPEKCNERDWNEIVTHYDSDRTRRHFCRLSDILDPSLFEQKRNPVNHSVHPLPAPLSGWLEGGVLKWPFFPVQESSSQLVPVHWLF</sequence>
<organism evidence="1 2">
    <name type="scientific">Trichonephila inaurata madagascariensis</name>
    <dbReference type="NCBI Taxonomy" id="2747483"/>
    <lineage>
        <taxon>Eukaryota</taxon>
        <taxon>Metazoa</taxon>
        <taxon>Ecdysozoa</taxon>
        <taxon>Arthropoda</taxon>
        <taxon>Chelicerata</taxon>
        <taxon>Arachnida</taxon>
        <taxon>Araneae</taxon>
        <taxon>Araneomorphae</taxon>
        <taxon>Entelegynae</taxon>
        <taxon>Araneoidea</taxon>
        <taxon>Nephilidae</taxon>
        <taxon>Trichonephila</taxon>
        <taxon>Trichonephila inaurata</taxon>
    </lineage>
</organism>
<comment type="caution">
    <text evidence="1">The sequence shown here is derived from an EMBL/GenBank/DDBJ whole genome shotgun (WGS) entry which is preliminary data.</text>
</comment>
<dbReference type="Proteomes" id="UP000886998">
    <property type="component" value="Unassembled WGS sequence"/>
</dbReference>
<dbReference type="AlphaFoldDB" id="A0A8X7CIU1"/>
<protein>
    <submittedName>
        <fullName evidence="1">Uncharacterized protein</fullName>
    </submittedName>
</protein>
<dbReference type="EMBL" id="BMAV01016446">
    <property type="protein sequence ID" value="GFY67175.1"/>
    <property type="molecule type" value="Genomic_DNA"/>
</dbReference>
<reference evidence="1" key="1">
    <citation type="submission" date="2020-08" db="EMBL/GenBank/DDBJ databases">
        <title>Multicomponent nature underlies the extraordinary mechanical properties of spider dragline silk.</title>
        <authorList>
            <person name="Kono N."/>
            <person name="Nakamura H."/>
            <person name="Mori M."/>
            <person name="Yoshida Y."/>
            <person name="Ohtoshi R."/>
            <person name="Malay A.D."/>
            <person name="Moran D.A.P."/>
            <person name="Tomita M."/>
            <person name="Numata K."/>
            <person name="Arakawa K."/>
        </authorList>
    </citation>
    <scope>NUCLEOTIDE SEQUENCE</scope>
</reference>
<name>A0A8X7CIU1_9ARAC</name>
<keyword evidence="2" id="KW-1185">Reference proteome</keyword>
<proteinExistence type="predicted"/>
<evidence type="ECO:0000313" key="1">
    <source>
        <dbReference type="EMBL" id="GFY67175.1"/>
    </source>
</evidence>
<accession>A0A8X7CIU1</accession>